<sequence length="63" mass="7228">MSASIYSMNGGKDLVWQLGNSRVVKSDNQFRYEVRKNKSSEWRKAFYGRKSTLISKVEAALPN</sequence>
<name>A0ABU0VME2_9GAMM</name>
<gene>
    <name evidence="1" type="ORF">Q6237_16610</name>
</gene>
<comment type="caution">
    <text evidence="1">The sequence shown here is derived from an EMBL/GenBank/DDBJ whole genome shotgun (WGS) entry which is preliminary data.</text>
</comment>
<reference evidence="1" key="1">
    <citation type="submission" date="2023-07" db="EMBL/GenBank/DDBJ databases">
        <title>In vitro acaricidal activity of Serratia ureilytica strains isolated from Mimosa pudica nodules againts the dust mite Tyrophagus putrescentiae.</title>
        <authorList>
            <person name="Wong-Villareal A."/>
            <person name="Cerqueda-Garcia D."/>
        </authorList>
    </citation>
    <scope>NUCLEOTIDE SEQUENCE</scope>
    <source>
        <strain evidence="1">UTS2</strain>
    </source>
</reference>
<keyword evidence="2" id="KW-1185">Reference proteome</keyword>
<dbReference type="RefSeq" id="WP_262943365.1">
    <property type="nucleotide sequence ID" value="NZ_JAIQCT010000062.1"/>
</dbReference>
<proteinExistence type="predicted"/>
<evidence type="ECO:0000313" key="2">
    <source>
        <dbReference type="Proteomes" id="UP001177872"/>
    </source>
</evidence>
<organism evidence="1 2">
    <name type="scientific">Serratia ureilytica</name>
    <dbReference type="NCBI Taxonomy" id="300181"/>
    <lineage>
        <taxon>Bacteria</taxon>
        <taxon>Pseudomonadati</taxon>
        <taxon>Pseudomonadota</taxon>
        <taxon>Gammaproteobacteria</taxon>
        <taxon>Enterobacterales</taxon>
        <taxon>Yersiniaceae</taxon>
        <taxon>Serratia</taxon>
    </lineage>
</organism>
<accession>A0ABU0VME2</accession>
<dbReference type="Proteomes" id="UP001177872">
    <property type="component" value="Unassembled WGS sequence"/>
</dbReference>
<protein>
    <submittedName>
        <fullName evidence="1">Uncharacterized protein</fullName>
    </submittedName>
</protein>
<dbReference type="EMBL" id="JAVCZN010000006">
    <property type="protein sequence ID" value="MDQ1862611.1"/>
    <property type="molecule type" value="Genomic_DNA"/>
</dbReference>
<evidence type="ECO:0000313" key="1">
    <source>
        <dbReference type="EMBL" id="MDQ1862611.1"/>
    </source>
</evidence>